<sequence>LQAQQRRTLRELREARDEASDLRSEKQQLVKDLEAAQAEATLLKNRSKRKADRSRPTVDIWAQAVIPSPAPAEAQSETVALSRTDPTKDATLSGSPLTTRKTNSSLDNIPEQNRKQLVNITSNNIESLSRTLTSGKKNDIVHPSIDRLTPRRNPTDSSLDLPRPSPELLASNHLRNGRHDFSESSVVTPDVLSSPPKTDALAMPISAAPLVKISRNKAPRVGAAANQPAVSNTQRALPREENNIAKPPTSNKENAAPAIAAPVRQPDVTARPPAVSEFSTLGKRTASLVSGERRHIDSERAAAAKARLEARRREKEMGVMS</sequence>
<accession>A0A4U0VM83</accession>
<evidence type="ECO:0000313" key="3">
    <source>
        <dbReference type="Proteomes" id="UP000308768"/>
    </source>
</evidence>
<feature type="region of interest" description="Disordered" evidence="1">
    <location>
        <begin position="1"/>
        <end position="26"/>
    </location>
</feature>
<feature type="non-terminal residue" evidence="2">
    <location>
        <position position="1"/>
    </location>
</feature>
<feature type="region of interest" description="Disordered" evidence="1">
    <location>
        <begin position="69"/>
        <end position="107"/>
    </location>
</feature>
<organism evidence="2 3">
    <name type="scientific">Cryomyces minteri</name>
    <dbReference type="NCBI Taxonomy" id="331657"/>
    <lineage>
        <taxon>Eukaryota</taxon>
        <taxon>Fungi</taxon>
        <taxon>Dikarya</taxon>
        <taxon>Ascomycota</taxon>
        <taxon>Pezizomycotina</taxon>
        <taxon>Dothideomycetes</taxon>
        <taxon>Dothideomycetes incertae sedis</taxon>
        <taxon>Cryomyces</taxon>
    </lineage>
</organism>
<dbReference type="AlphaFoldDB" id="A0A4U0VM83"/>
<dbReference type="EMBL" id="NAJN01002627">
    <property type="protein sequence ID" value="TKA50384.1"/>
    <property type="molecule type" value="Genomic_DNA"/>
</dbReference>
<feature type="compositionally biased region" description="Polar residues" evidence="1">
    <location>
        <begin position="90"/>
        <end position="107"/>
    </location>
</feature>
<feature type="region of interest" description="Disordered" evidence="1">
    <location>
        <begin position="136"/>
        <end position="198"/>
    </location>
</feature>
<dbReference type="Proteomes" id="UP000308768">
    <property type="component" value="Unassembled WGS sequence"/>
</dbReference>
<feature type="compositionally biased region" description="Basic and acidic residues" evidence="1">
    <location>
        <begin position="8"/>
        <end position="26"/>
    </location>
</feature>
<comment type="caution">
    <text evidence="2">The sequence shown here is derived from an EMBL/GenBank/DDBJ whole genome shotgun (WGS) entry which is preliminary data.</text>
</comment>
<evidence type="ECO:0000256" key="1">
    <source>
        <dbReference type="SAM" id="MobiDB-lite"/>
    </source>
</evidence>
<keyword evidence="3" id="KW-1185">Reference proteome</keyword>
<protein>
    <submittedName>
        <fullName evidence="2">Uncharacterized protein</fullName>
    </submittedName>
</protein>
<name>A0A4U0VM83_9PEZI</name>
<proteinExistence type="predicted"/>
<reference evidence="2 3" key="1">
    <citation type="submission" date="2017-03" db="EMBL/GenBank/DDBJ databases">
        <title>Genomes of endolithic fungi from Antarctica.</title>
        <authorList>
            <person name="Coleine C."/>
            <person name="Masonjones S."/>
            <person name="Stajich J.E."/>
        </authorList>
    </citation>
    <scope>NUCLEOTIDE SEQUENCE [LARGE SCALE GENOMIC DNA]</scope>
    <source>
        <strain evidence="2 3">CCFEE 5187</strain>
    </source>
</reference>
<gene>
    <name evidence="2" type="ORF">B0A49_12512</name>
</gene>
<feature type="compositionally biased region" description="Basic and acidic residues" evidence="1">
    <location>
        <begin position="136"/>
        <end position="149"/>
    </location>
</feature>
<evidence type="ECO:0000313" key="2">
    <source>
        <dbReference type="EMBL" id="TKA50384.1"/>
    </source>
</evidence>